<dbReference type="AlphaFoldDB" id="A0A4R2P2D1"/>
<accession>A0A4R2P2D1</accession>
<evidence type="ECO:0000313" key="1">
    <source>
        <dbReference type="EMBL" id="TCP28840.1"/>
    </source>
</evidence>
<keyword evidence="1" id="KW-0808">Transferase</keyword>
<proteinExistence type="predicted"/>
<name>A0A4R2P2D1_9BACL</name>
<evidence type="ECO:0000313" key="2">
    <source>
        <dbReference type="Proteomes" id="UP000295416"/>
    </source>
</evidence>
<keyword evidence="2" id="KW-1185">Reference proteome</keyword>
<protein>
    <submittedName>
        <fullName evidence="1">Chloramphenicol acetyltransferase</fullName>
    </submittedName>
</protein>
<dbReference type="Pfam" id="PF00302">
    <property type="entry name" value="CAT"/>
    <property type="match status" value="1"/>
</dbReference>
<comment type="caution">
    <text evidence="1">The sequence shown here is derived from an EMBL/GenBank/DDBJ whole genome shotgun (WGS) entry which is preliminary data.</text>
</comment>
<gene>
    <name evidence="1" type="ORF">EV207_11576</name>
</gene>
<dbReference type="GO" id="GO:0008811">
    <property type="term" value="F:chloramphenicol O-acetyltransferase activity"/>
    <property type="evidence" value="ECO:0007669"/>
    <property type="project" value="InterPro"/>
</dbReference>
<dbReference type="Proteomes" id="UP000295416">
    <property type="component" value="Unassembled WGS sequence"/>
</dbReference>
<organism evidence="1 2">
    <name type="scientific">Scopulibacillus darangshiensis</name>
    <dbReference type="NCBI Taxonomy" id="442528"/>
    <lineage>
        <taxon>Bacteria</taxon>
        <taxon>Bacillati</taxon>
        <taxon>Bacillota</taxon>
        <taxon>Bacilli</taxon>
        <taxon>Bacillales</taxon>
        <taxon>Sporolactobacillaceae</taxon>
        <taxon>Scopulibacillus</taxon>
    </lineage>
</organism>
<sequence length="36" mass="4423">MTFNRIDVDHWDRKPYFDHYMKTGKCSYSIIVLLQT</sequence>
<dbReference type="InterPro" id="IPR001707">
    <property type="entry name" value="Cmp_AcTrfase"/>
</dbReference>
<dbReference type="RefSeq" id="WP_424511366.1">
    <property type="nucleotide sequence ID" value="NZ_SLXK01000015.1"/>
</dbReference>
<reference evidence="1 2" key="1">
    <citation type="submission" date="2019-03" db="EMBL/GenBank/DDBJ databases">
        <title>Genomic Encyclopedia of Type Strains, Phase IV (KMG-IV): sequencing the most valuable type-strain genomes for metagenomic binning, comparative biology and taxonomic classification.</title>
        <authorList>
            <person name="Goeker M."/>
        </authorList>
    </citation>
    <scope>NUCLEOTIDE SEQUENCE [LARGE SCALE GENOMIC DNA]</scope>
    <source>
        <strain evidence="1 2">DSM 19377</strain>
    </source>
</reference>
<dbReference type="EMBL" id="SLXK01000015">
    <property type="protein sequence ID" value="TCP28840.1"/>
    <property type="molecule type" value="Genomic_DNA"/>
</dbReference>